<dbReference type="InterPro" id="IPR043135">
    <property type="entry name" value="Fur_C"/>
</dbReference>
<feature type="binding site" evidence="7">
    <location>
        <position position="157"/>
    </location>
    <ligand>
        <name>Zn(2+)</name>
        <dbReference type="ChEBI" id="CHEBI:29105"/>
    </ligand>
</feature>
<keyword evidence="2 8" id="KW-0678">Repressor</keyword>
<dbReference type="Gene3D" id="3.30.1490.190">
    <property type="match status" value="1"/>
</dbReference>
<proteinExistence type="inferred from homology"/>
<keyword evidence="3 7" id="KW-0862">Zinc</keyword>
<evidence type="ECO:0000256" key="5">
    <source>
        <dbReference type="ARBA" id="ARBA00023125"/>
    </source>
</evidence>
<dbReference type="Proteomes" id="UP000198749">
    <property type="component" value="Unassembled WGS sequence"/>
</dbReference>
<evidence type="ECO:0000256" key="1">
    <source>
        <dbReference type="ARBA" id="ARBA00007957"/>
    </source>
</evidence>
<feature type="binding site" evidence="7">
    <location>
        <position position="117"/>
    </location>
    <ligand>
        <name>Zn(2+)</name>
        <dbReference type="ChEBI" id="CHEBI:29105"/>
    </ligand>
</feature>
<evidence type="ECO:0000256" key="6">
    <source>
        <dbReference type="ARBA" id="ARBA00023163"/>
    </source>
</evidence>
<dbReference type="InterPro" id="IPR036388">
    <property type="entry name" value="WH-like_DNA-bd_sf"/>
</dbReference>
<evidence type="ECO:0000256" key="2">
    <source>
        <dbReference type="ARBA" id="ARBA00022491"/>
    </source>
</evidence>
<evidence type="ECO:0000313" key="9">
    <source>
        <dbReference type="EMBL" id="SEQ22820.1"/>
    </source>
</evidence>
<dbReference type="OrthoDB" id="9801127at2"/>
<keyword evidence="7 8" id="KW-0479">Metal-binding</keyword>
<dbReference type="GO" id="GO:0000976">
    <property type="term" value="F:transcription cis-regulatory region binding"/>
    <property type="evidence" value="ECO:0007669"/>
    <property type="project" value="TreeGrafter"/>
</dbReference>
<dbReference type="PANTHER" id="PTHR33202:SF6">
    <property type="entry name" value="ZINC UPTAKE REGULATION PROTEIN"/>
    <property type="match status" value="1"/>
</dbReference>
<dbReference type="Gene3D" id="1.10.10.10">
    <property type="entry name" value="Winged helix-like DNA-binding domain superfamily/Winged helix DNA-binding domain"/>
    <property type="match status" value="1"/>
</dbReference>
<evidence type="ECO:0000256" key="7">
    <source>
        <dbReference type="PIRSR" id="PIRSR602481-1"/>
    </source>
</evidence>
<reference evidence="10" key="1">
    <citation type="submission" date="2016-10" db="EMBL/GenBank/DDBJ databases">
        <authorList>
            <person name="Varghese N."/>
            <person name="Submissions S."/>
        </authorList>
    </citation>
    <scope>NUCLEOTIDE SEQUENCE [LARGE SCALE GENOMIC DNA]</scope>
    <source>
        <strain evidence="10">DSM 18887</strain>
    </source>
</reference>
<dbReference type="Pfam" id="PF01475">
    <property type="entry name" value="FUR"/>
    <property type="match status" value="1"/>
</dbReference>
<keyword evidence="8" id="KW-0408">Iron</keyword>
<dbReference type="CDD" id="cd07153">
    <property type="entry name" value="Fur_like"/>
    <property type="match status" value="1"/>
</dbReference>
<feature type="binding site" evidence="7">
    <location>
        <position position="160"/>
    </location>
    <ligand>
        <name>Zn(2+)</name>
        <dbReference type="ChEBI" id="CHEBI:29105"/>
    </ligand>
</feature>
<feature type="binding site" evidence="7">
    <location>
        <position position="120"/>
    </location>
    <ligand>
        <name>Zn(2+)</name>
        <dbReference type="ChEBI" id="CHEBI:29105"/>
    </ligand>
</feature>
<comment type="similarity">
    <text evidence="1 8">Belongs to the Fur family.</text>
</comment>
<keyword evidence="6 8" id="KW-0804">Transcription</keyword>
<protein>
    <recommendedName>
        <fullName evidence="8">Ferric uptake regulation protein</fullName>
    </recommendedName>
</protein>
<keyword evidence="5 8" id="KW-0238">DNA-binding</keyword>
<dbReference type="RefSeq" id="WP_091354338.1">
    <property type="nucleotide sequence ID" value="NZ_AP025284.1"/>
</dbReference>
<evidence type="ECO:0000256" key="3">
    <source>
        <dbReference type="ARBA" id="ARBA00022833"/>
    </source>
</evidence>
<keyword evidence="10" id="KW-1185">Reference proteome</keyword>
<dbReference type="SUPFAM" id="SSF46785">
    <property type="entry name" value="Winged helix' DNA-binding domain"/>
    <property type="match status" value="1"/>
</dbReference>
<evidence type="ECO:0000256" key="4">
    <source>
        <dbReference type="ARBA" id="ARBA00023015"/>
    </source>
</evidence>
<gene>
    <name evidence="8" type="primary">fur</name>
    <name evidence="9" type="ORF">SAMN03080615_00799</name>
</gene>
<accession>A0A1H9EAV1</accession>
<keyword evidence="4 8" id="KW-0805">Transcription regulation</keyword>
<comment type="subunit">
    <text evidence="8">Homodimer.</text>
</comment>
<dbReference type="GO" id="GO:0045892">
    <property type="term" value="P:negative regulation of DNA-templated transcription"/>
    <property type="evidence" value="ECO:0007669"/>
    <property type="project" value="TreeGrafter"/>
</dbReference>
<dbReference type="PANTHER" id="PTHR33202">
    <property type="entry name" value="ZINC UPTAKE REGULATION PROTEIN"/>
    <property type="match status" value="1"/>
</dbReference>
<organism evidence="9 10">
    <name type="scientific">Amphritea atlantica</name>
    <dbReference type="NCBI Taxonomy" id="355243"/>
    <lineage>
        <taxon>Bacteria</taxon>
        <taxon>Pseudomonadati</taxon>
        <taxon>Pseudomonadota</taxon>
        <taxon>Gammaproteobacteria</taxon>
        <taxon>Oceanospirillales</taxon>
        <taxon>Oceanospirillaceae</taxon>
        <taxon>Amphritea</taxon>
    </lineage>
</organism>
<keyword evidence="8" id="KW-0963">Cytoplasm</keyword>
<dbReference type="GO" id="GO:0005829">
    <property type="term" value="C:cytosol"/>
    <property type="evidence" value="ECO:0007669"/>
    <property type="project" value="TreeGrafter"/>
</dbReference>
<comment type="cofactor">
    <cofactor evidence="7">
        <name>Zn(2+)</name>
        <dbReference type="ChEBI" id="CHEBI:29105"/>
    </cofactor>
    <text evidence="7">Binds 1 zinc ion per subunit.</text>
</comment>
<dbReference type="STRING" id="355243.SAMN03080615_00799"/>
<dbReference type="GO" id="GO:1900376">
    <property type="term" value="P:regulation of secondary metabolite biosynthetic process"/>
    <property type="evidence" value="ECO:0007669"/>
    <property type="project" value="TreeGrafter"/>
</dbReference>
<dbReference type="AlphaFoldDB" id="A0A1H9EAV1"/>
<sequence length="164" mass="18000">MAPESVSNIAHQPDHDHSRCIKTALQQAQTLCQANGQRLTKIRELVLKLIWQSHKPLGAYDLLPAIAKAGFNSAPPTVYRALDFLQEQGLVHRLATLNAFIGCSHPDHNHSGYFLICQSCGTTAELESSELHNSIQNVASDAGFSVDQESIEILGRCPNCQEQL</sequence>
<name>A0A1H9EAV1_9GAMM</name>
<evidence type="ECO:0000256" key="8">
    <source>
        <dbReference type="RuleBase" id="RU364037"/>
    </source>
</evidence>
<evidence type="ECO:0000313" key="10">
    <source>
        <dbReference type="Proteomes" id="UP000198749"/>
    </source>
</evidence>
<dbReference type="InterPro" id="IPR002481">
    <property type="entry name" value="FUR"/>
</dbReference>
<dbReference type="GO" id="GO:0008270">
    <property type="term" value="F:zinc ion binding"/>
    <property type="evidence" value="ECO:0007669"/>
    <property type="project" value="TreeGrafter"/>
</dbReference>
<dbReference type="InterPro" id="IPR036390">
    <property type="entry name" value="WH_DNA-bd_sf"/>
</dbReference>
<dbReference type="EMBL" id="FOGB01000002">
    <property type="protein sequence ID" value="SEQ22820.1"/>
    <property type="molecule type" value="Genomic_DNA"/>
</dbReference>
<comment type="subcellular location">
    <subcellularLocation>
        <location evidence="8">Cytoplasm</location>
    </subcellularLocation>
</comment>
<dbReference type="GO" id="GO:0003700">
    <property type="term" value="F:DNA-binding transcription factor activity"/>
    <property type="evidence" value="ECO:0007669"/>
    <property type="project" value="UniProtKB-UniRule"/>
</dbReference>